<sequence>MRFLIVLVALAAAAAVVVLLMYAFADRSAAGRAALERGARWEAHTESSGGVTTVVVRQVSRNDAGDLLAEVGRQTVASIPDGDPEWEERYHEAMAQARSRVAALQSEAD</sequence>
<accession>A0A846Z5Q7</accession>
<reference evidence="1 2" key="1">
    <citation type="submission" date="2020-04" db="EMBL/GenBank/DDBJ databases">
        <title>MicrobeNet Type strains.</title>
        <authorList>
            <person name="Nicholson A.C."/>
        </authorList>
    </citation>
    <scope>NUCLEOTIDE SEQUENCE [LARGE SCALE GENOMIC DNA]</scope>
    <source>
        <strain evidence="1 2">ATCC BAA-277</strain>
    </source>
</reference>
<evidence type="ECO:0000313" key="1">
    <source>
        <dbReference type="EMBL" id="NKZ05743.1"/>
    </source>
</evidence>
<gene>
    <name evidence="1" type="ORF">HGB48_18620</name>
</gene>
<dbReference type="Proteomes" id="UP000579250">
    <property type="component" value="Unassembled WGS sequence"/>
</dbReference>
<organism evidence="1 2">
    <name type="scientific">Actinomadura latina</name>
    <dbReference type="NCBI Taxonomy" id="163603"/>
    <lineage>
        <taxon>Bacteria</taxon>
        <taxon>Bacillati</taxon>
        <taxon>Actinomycetota</taxon>
        <taxon>Actinomycetes</taxon>
        <taxon>Streptosporangiales</taxon>
        <taxon>Thermomonosporaceae</taxon>
        <taxon>Actinomadura</taxon>
    </lineage>
</organism>
<dbReference type="EMBL" id="JAAXPI010000025">
    <property type="protein sequence ID" value="NKZ05743.1"/>
    <property type="molecule type" value="Genomic_DNA"/>
</dbReference>
<dbReference type="RefSeq" id="WP_067629805.1">
    <property type="nucleotide sequence ID" value="NZ_JAAXPI010000025.1"/>
</dbReference>
<proteinExistence type="predicted"/>
<protein>
    <submittedName>
        <fullName evidence="1">Uncharacterized protein</fullName>
    </submittedName>
</protein>
<evidence type="ECO:0000313" key="2">
    <source>
        <dbReference type="Proteomes" id="UP000579250"/>
    </source>
</evidence>
<comment type="caution">
    <text evidence="1">The sequence shown here is derived from an EMBL/GenBank/DDBJ whole genome shotgun (WGS) entry which is preliminary data.</text>
</comment>
<dbReference type="AlphaFoldDB" id="A0A846Z5Q7"/>
<keyword evidence="2" id="KW-1185">Reference proteome</keyword>
<name>A0A846Z5Q7_9ACTN</name>